<name>A0A1J5P851_9ZZZZ</name>
<feature type="transmembrane region" description="Helical" evidence="1">
    <location>
        <begin position="34"/>
        <end position="56"/>
    </location>
</feature>
<evidence type="ECO:0000313" key="2">
    <source>
        <dbReference type="EMBL" id="OIQ63636.1"/>
    </source>
</evidence>
<comment type="caution">
    <text evidence="2">The sequence shown here is derived from an EMBL/GenBank/DDBJ whole genome shotgun (WGS) entry which is preliminary data.</text>
</comment>
<proteinExistence type="predicted"/>
<sequence>MFANYRYPLVLFIASFAFMLASILLKIMNWPGGSLLFGSMLMVQAFSIVWLMVVLLKKK</sequence>
<gene>
    <name evidence="2" type="ORF">GALL_548220</name>
</gene>
<keyword evidence="1" id="KW-0812">Transmembrane</keyword>
<evidence type="ECO:0000256" key="1">
    <source>
        <dbReference type="SAM" id="Phobius"/>
    </source>
</evidence>
<organism evidence="2">
    <name type="scientific">mine drainage metagenome</name>
    <dbReference type="NCBI Taxonomy" id="410659"/>
    <lineage>
        <taxon>unclassified sequences</taxon>
        <taxon>metagenomes</taxon>
        <taxon>ecological metagenomes</taxon>
    </lineage>
</organism>
<accession>A0A1J5P851</accession>
<keyword evidence="1" id="KW-1133">Transmembrane helix</keyword>
<reference evidence="2" key="1">
    <citation type="submission" date="2016-10" db="EMBL/GenBank/DDBJ databases">
        <title>Sequence of Gallionella enrichment culture.</title>
        <authorList>
            <person name="Poehlein A."/>
            <person name="Muehling M."/>
            <person name="Daniel R."/>
        </authorList>
    </citation>
    <scope>NUCLEOTIDE SEQUENCE</scope>
</reference>
<dbReference type="EMBL" id="MLJW01008832">
    <property type="protein sequence ID" value="OIQ63636.1"/>
    <property type="molecule type" value="Genomic_DNA"/>
</dbReference>
<protein>
    <submittedName>
        <fullName evidence="2">Uncharacterized protein</fullName>
    </submittedName>
</protein>
<dbReference type="AlphaFoldDB" id="A0A1J5P851"/>
<keyword evidence="1" id="KW-0472">Membrane</keyword>
<feature type="transmembrane region" description="Helical" evidence="1">
    <location>
        <begin position="7"/>
        <end position="28"/>
    </location>
</feature>